<gene>
    <name evidence="2" type="ORF">Tco_1114374</name>
</gene>
<keyword evidence="1" id="KW-0175">Coiled coil</keyword>
<protein>
    <submittedName>
        <fullName evidence="2">Uncharacterized protein</fullName>
    </submittedName>
</protein>
<feature type="coiled-coil region" evidence="1">
    <location>
        <begin position="73"/>
        <end position="100"/>
    </location>
</feature>
<evidence type="ECO:0000256" key="1">
    <source>
        <dbReference type="SAM" id="Coils"/>
    </source>
</evidence>
<sequence>MFETISLKFSPTSLRELTPLRDSAKGKEVSIVEEQVNELVSYQEEGGSNPKMLKIKSFITPEGLLSQEEFNSQLKEIKRLANLKDEKEKSEQELRKMFNQATLKVQAQKWTKHEAKKVKMTEEYNHQISFRADQLPITMISYVVNPNKEATMKITRGDNPLNLVVHPNFRLNTMGFSEWLEVHALASKNSRKSNDMPLHSLRAKFQWVINQAKKLGLPPPPALATFRMTAKDKKRKRTEILKEVFVTENITVDGIHRNLIPPPGVMPIDGLIISEPKS</sequence>
<dbReference type="Proteomes" id="UP001151760">
    <property type="component" value="Unassembled WGS sequence"/>
</dbReference>
<comment type="caution">
    <text evidence="2">The sequence shown here is derived from an EMBL/GenBank/DDBJ whole genome shotgun (WGS) entry which is preliminary data.</text>
</comment>
<name>A0ABQ5IVC2_9ASTR</name>
<accession>A0ABQ5IVC2</accession>
<organism evidence="2 3">
    <name type="scientific">Tanacetum coccineum</name>
    <dbReference type="NCBI Taxonomy" id="301880"/>
    <lineage>
        <taxon>Eukaryota</taxon>
        <taxon>Viridiplantae</taxon>
        <taxon>Streptophyta</taxon>
        <taxon>Embryophyta</taxon>
        <taxon>Tracheophyta</taxon>
        <taxon>Spermatophyta</taxon>
        <taxon>Magnoliopsida</taxon>
        <taxon>eudicotyledons</taxon>
        <taxon>Gunneridae</taxon>
        <taxon>Pentapetalae</taxon>
        <taxon>asterids</taxon>
        <taxon>campanulids</taxon>
        <taxon>Asterales</taxon>
        <taxon>Asteraceae</taxon>
        <taxon>Asteroideae</taxon>
        <taxon>Anthemideae</taxon>
        <taxon>Anthemidinae</taxon>
        <taxon>Tanacetum</taxon>
    </lineage>
</organism>
<proteinExistence type="predicted"/>
<reference evidence="2" key="2">
    <citation type="submission" date="2022-01" db="EMBL/GenBank/DDBJ databases">
        <authorList>
            <person name="Yamashiro T."/>
            <person name="Shiraishi A."/>
            <person name="Satake H."/>
            <person name="Nakayama K."/>
        </authorList>
    </citation>
    <scope>NUCLEOTIDE SEQUENCE</scope>
</reference>
<evidence type="ECO:0000313" key="2">
    <source>
        <dbReference type="EMBL" id="GJU04036.1"/>
    </source>
</evidence>
<keyword evidence="3" id="KW-1185">Reference proteome</keyword>
<evidence type="ECO:0000313" key="3">
    <source>
        <dbReference type="Proteomes" id="UP001151760"/>
    </source>
</evidence>
<reference evidence="2" key="1">
    <citation type="journal article" date="2022" name="Int. J. Mol. Sci.">
        <title>Draft Genome of Tanacetum Coccineum: Genomic Comparison of Closely Related Tanacetum-Family Plants.</title>
        <authorList>
            <person name="Yamashiro T."/>
            <person name="Shiraishi A."/>
            <person name="Nakayama K."/>
            <person name="Satake H."/>
        </authorList>
    </citation>
    <scope>NUCLEOTIDE SEQUENCE</scope>
</reference>
<dbReference type="EMBL" id="BQNB010021210">
    <property type="protein sequence ID" value="GJU04036.1"/>
    <property type="molecule type" value="Genomic_DNA"/>
</dbReference>